<name>A0ABQ4IF92_9ACTN</name>
<comment type="caution">
    <text evidence="2">The sequence shown here is derived from an EMBL/GenBank/DDBJ whole genome shotgun (WGS) entry which is preliminary data.</text>
</comment>
<keyword evidence="3" id="KW-1185">Reference proteome</keyword>
<evidence type="ECO:0000256" key="1">
    <source>
        <dbReference type="ARBA" id="ARBA00022833"/>
    </source>
</evidence>
<evidence type="ECO:0000313" key="3">
    <source>
        <dbReference type="Proteomes" id="UP000647860"/>
    </source>
</evidence>
<proteinExistence type="predicted"/>
<reference evidence="2 3" key="1">
    <citation type="submission" date="2021-01" db="EMBL/GenBank/DDBJ databases">
        <title>Whole genome shotgun sequence of Verrucosispora gifhornensis NBRC 16317.</title>
        <authorList>
            <person name="Komaki H."/>
            <person name="Tamura T."/>
        </authorList>
    </citation>
    <scope>NUCLEOTIDE SEQUENCE [LARGE SCALE GENOMIC DNA]</scope>
    <source>
        <strain evidence="2 3">NBRC 16317</strain>
    </source>
</reference>
<dbReference type="EMBL" id="BOPA01000021">
    <property type="protein sequence ID" value="GIJ16537.1"/>
    <property type="molecule type" value="Genomic_DNA"/>
</dbReference>
<dbReference type="Gene3D" id="3.40.50.10320">
    <property type="entry name" value="LmbE-like"/>
    <property type="match status" value="1"/>
</dbReference>
<protein>
    <submittedName>
        <fullName evidence="2">PIG-L domain-containing protein</fullName>
    </submittedName>
</protein>
<dbReference type="Pfam" id="PF02585">
    <property type="entry name" value="PIG-L"/>
    <property type="match status" value="1"/>
</dbReference>
<dbReference type="SUPFAM" id="SSF102588">
    <property type="entry name" value="LmbE-like"/>
    <property type="match status" value="1"/>
</dbReference>
<dbReference type="PANTHER" id="PTHR12993:SF11">
    <property type="entry name" value="N-ACETYLGLUCOSAMINYL-PHOSPHATIDYLINOSITOL DE-N-ACETYLASE"/>
    <property type="match status" value="1"/>
</dbReference>
<dbReference type="RefSeq" id="WP_204291543.1">
    <property type="nucleotide sequence ID" value="NZ_BAAAGZ010000012.1"/>
</dbReference>
<organism evidence="2 3">
    <name type="scientific">Micromonospora gifhornensis</name>
    <dbReference type="NCBI Taxonomy" id="84594"/>
    <lineage>
        <taxon>Bacteria</taxon>
        <taxon>Bacillati</taxon>
        <taxon>Actinomycetota</taxon>
        <taxon>Actinomycetes</taxon>
        <taxon>Micromonosporales</taxon>
        <taxon>Micromonosporaceae</taxon>
        <taxon>Micromonospora</taxon>
    </lineage>
</organism>
<dbReference type="Proteomes" id="UP000647860">
    <property type="component" value="Unassembled WGS sequence"/>
</dbReference>
<evidence type="ECO:0000313" key="2">
    <source>
        <dbReference type="EMBL" id="GIJ16537.1"/>
    </source>
</evidence>
<keyword evidence="1" id="KW-0862">Zinc</keyword>
<accession>A0ABQ4IF92</accession>
<dbReference type="InterPro" id="IPR024078">
    <property type="entry name" value="LmbE-like_dom_sf"/>
</dbReference>
<sequence>MNVDELGSILGIWAHPDDEAYLSAGLMAMARDAGSEVVCVTATRGERGTPDPLTWPPDRLAEIRQDELTRSLRVLGVTKHHWLGYSDGECANVAPAEPVARLSELIDEIRPDTIVTFGPDGHTGHPDHQAVSAWVESAFRRTAPAGTRLLHAAVSHDWAHRWSDVHRDFSIFQDGYPLAVDHDQLAVELVLDDRTLARKLRALTEQASQTSGLITLMGLSRYTRWVSQESFVEATPVPDSPAAR</sequence>
<gene>
    <name evidence="2" type="ORF">Vgi01_32210</name>
</gene>
<dbReference type="InterPro" id="IPR003737">
    <property type="entry name" value="GlcNAc_PI_deacetylase-related"/>
</dbReference>
<dbReference type="PANTHER" id="PTHR12993">
    <property type="entry name" value="N-ACETYLGLUCOSAMINYL-PHOSPHATIDYLINOSITOL DE-N-ACETYLASE-RELATED"/>
    <property type="match status" value="1"/>
</dbReference>